<dbReference type="Proteomes" id="UP001331515">
    <property type="component" value="Unassembled WGS sequence"/>
</dbReference>
<reference evidence="4 5" key="1">
    <citation type="journal article" date="2023" name="Mol. Biol. Evol.">
        <title>Genomics of Secondarily Temperate Adaptation in the Only Non-Antarctic Icefish.</title>
        <authorList>
            <person name="Rivera-Colon A.G."/>
            <person name="Rayamajhi N."/>
            <person name="Minhas B.F."/>
            <person name="Madrigal G."/>
            <person name="Bilyk K.T."/>
            <person name="Yoon V."/>
            <person name="Hune M."/>
            <person name="Gregory S."/>
            <person name="Cheng C.H.C."/>
            <person name="Catchen J.M."/>
        </authorList>
    </citation>
    <scope>NUCLEOTIDE SEQUENCE [LARGE SCALE GENOMIC DNA]</scope>
    <source>
        <tissue evidence="4">White muscle</tissue>
    </source>
</reference>
<keyword evidence="5" id="KW-1185">Reference proteome</keyword>
<dbReference type="EMBL" id="JAURVH010001519">
    <property type="protein sequence ID" value="KAK5926730.1"/>
    <property type="molecule type" value="Genomic_DNA"/>
</dbReference>
<evidence type="ECO:0000256" key="2">
    <source>
        <dbReference type="SAM" id="SignalP"/>
    </source>
</evidence>
<evidence type="ECO:0000256" key="1">
    <source>
        <dbReference type="SAM" id="MobiDB-lite"/>
    </source>
</evidence>
<dbReference type="EMBL" id="JAURVH010001519">
    <property type="protein sequence ID" value="KAK5926729.1"/>
    <property type="molecule type" value="Genomic_DNA"/>
</dbReference>
<feature type="region of interest" description="Disordered" evidence="1">
    <location>
        <begin position="22"/>
        <end position="54"/>
    </location>
</feature>
<feature type="signal peptide" evidence="2">
    <location>
        <begin position="1"/>
        <end position="17"/>
    </location>
</feature>
<name>A0AAN8DWG7_CHAGU</name>
<sequence>MLKLALVLGCLLSLALARPNDMEHKRLARSSSSESNSGESTTTTTATTTTQAGATTTPNIASLIQLLLRLLSGN</sequence>
<organism evidence="4 5">
    <name type="scientific">Champsocephalus gunnari</name>
    <name type="common">Mackerel icefish</name>
    <dbReference type="NCBI Taxonomy" id="52237"/>
    <lineage>
        <taxon>Eukaryota</taxon>
        <taxon>Metazoa</taxon>
        <taxon>Chordata</taxon>
        <taxon>Craniata</taxon>
        <taxon>Vertebrata</taxon>
        <taxon>Euteleostomi</taxon>
        <taxon>Actinopterygii</taxon>
        <taxon>Neopterygii</taxon>
        <taxon>Teleostei</taxon>
        <taxon>Neoteleostei</taxon>
        <taxon>Acanthomorphata</taxon>
        <taxon>Eupercaria</taxon>
        <taxon>Perciformes</taxon>
        <taxon>Notothenioidei</taxon>
        <taxon>Channichthyidae</taxon>
        <taxon>Champsocephalus</taxon>
    </lineage>
</organism>
<gene>
    <name evidence="3" type="ORF">CgunFtcFv8_022276</name>
    <name evidence="4" type="ORF">CgunFtcFv8_022277</name>
</gene>
<feature type="chain" id="PRO_5044710816" evidence="2">
    <location>
        <begin position="18"/>
        <end position="74"/>
    </location>
</feature>
<evidence type="ECO:0000313" key="3">
    <source>
        <dbReference type="EMBL" id="KAK5926729.1"/>
    </source>
</evidence>
<proteinExistence type="predicted"/>
<protein>
    <submittedName>
        <fullName evidence="4">Uncharacterized protein</fullName>
    </submittedName>
</protein>
<keyword evidence="2" id="KW-0732">Signal</keyword>
<comment type="caution">
    <text evidence="4">The sequence shown here is derived from an EMBL/GenBank/DDBJ whole genome shotgun (WGS) entry which is preliminary data.</text>
</comment>
<evidence type="ECO:0000313" key="5">
    <source>
        <dbReference type="Proteomes" id="UP001331515"/>
    </source>
</evidence>
<accession>A0AAN8DWG7</accession>
<dbReference type="AlphaFoldDB" id="A0AAN8DWG7"/>
<evidence type="ECO:0000313" key="4">
    <source>
        <dbReference type="EMBL" id="KAK5926730.1"/>
    </source>
</evidence>
<feature type="compositionally biased region" description="Low complexity" evidence="1">
    <location>
        <begin position="30"/>
        <end position="54"/>
    </location>
</feature>